<evidence type="ECO:0000313" key="1">
    <source>
        <dbReference type="EMBL" id="AIB07049.1"/>
    </source>
</evidence>
<accession>A0A060D588</accession>
<reference evidence="1 2" key="1">
    <citation type="submission" date="2014-07" db="EMBL/GenBank/DDBJ databases">
        <title>The genome sequence of Salmonella phage 9NA shows that it represents an unstudied type of tailed phage.</title>
        <authorList>
            <person name="Casjens S.R."/>
            <person name="Leavitt J.C."/>
            <person name="Hatfull G.F."/>
            <person name="Hendrix R.W."/>
        </authorList>
    </citation>
    <scope>NUCLEOTIDE SEQUENCE [LARGE SCALE GENOMIC DNA]</scope>
</reference>
<keyword evidence="2" id="KW-1185">Reference proteome</keyword>
<protein>
    <recommendedName>
        <fullName evidence="3">GIY-YIG nuclease family protein</fullName>
    </recommendedName>
</protein>
<dbReference type="RefSeq" id="YP_009101216.1">
    <property type="nucleotide sequence ID" value="NC_025443.1"/>
</dbReference>
<proteinExistence type="predicted"/>
<dbReference type="Pfam" id="PF13455">
    <property type="entry name" value="MUG113"/>
    <property type="match status" value="1"/>
</dbReference>
<dbReference type="KEGG" id="vg:22110904"/>
<gene>
    <name evidence="1" type="ORF">9NA_046</name>
</gene>
<dbReference type="OrthoDB" id="19100at10239"/>
<sequence>MILMKKLTTKEFIKRCKEKHGDKYCYVLTKYNNMHTKITIICPIHGIFEQKAQDHSLGYGCTFCSGTNLKSNEDFIKDAQKIHGVKYKYHNVDYKGNKTKIIITCRIHGDFEQLPADHLKGSGCPWCKNVAKKDTDMFIHQASVVHKNKYRYNNAFYINAHTKLLVTCEKHGLFAITPCNHLNGTGCPICHPGGFRTDKKGFLYLLRSEDGLFVKVGVTNNIKNRIKTLIKKTPFRFSLVECYKNNGNVVLFLEKCFIDCYDTAGFQGFDGATEWLHFNDQILENFRVLTNKSPQIHT</sequence>
<organism evidence="1 2">
    <name type="scientific">Salmonella phage 9NA</name>
    <dbReference type="NCBI Taxonomy" id="1113547"/>
    <lineage>
        <taxon>Viruses</taxon>
        <taxon>Duplodnaviria</taxon>
        <taxon>Heunggongvirae</taxon>
        <taxon>Uroviricota</taxon>
        <taxon>Caudoviricetes</taxon>
        <taxon>Nonanavirus</taxon>
        <taxon>Nonanavirus nv9NA</taxon>
    </lineage>
</organism>
<dbReference type="Proteomes" id="UP000026985">
    <property type="component" value="Segment"/>
</dbReference>
<evidence type="ECO:0000313" key="2">
    <source>
        <dbReference type="Proteomes" id="UP000026985"/>
    </source>
</evidence>
<dbReference type="EMBL" id="KJ802832">
    <property type="protein sequence ID" value="AIB07049.1"/>
    <property type="molecule type" value="Genomic_DNA"/>
</dbReference>
<evidence type="ECO:0008006" key="3">
    <source>
        <dbReference type="Google" id="ProtNLM"/>
    </source>
</evidence>
<name>A0A060D588_9CAUD</name>